<proteinExistence type="predicted"/>
<evidence type="ECO:0000256" key="1">
    <source>
        <dbReference type="SAM" id="Phobius"/>
    </source>
</evidence>
<dbReference type="Proteomes" id="UP000712157">
    <property type="component" value="Unassembled WGS sequence"/>
</dbReference>
<keyword evidence="1" id="KW-0812">Transmembrane</keyword>
<gene>
    <name evidence="2" type="ORF">KTH89_07375</name>
</gene>
<dbReference type="RefSeq" id="WP_158348605.1">
    <property type="nucleotide sequence ID" value="NZ_JAHQCW010000009.1"/>
</dbReference>
<reference evidence="2" key="1">
    <citation type="submission" date="2021-06" db="EMBL/GenBank/DDBJ databases">
        <title>Description of novel taxa of the family Lachnospiraceae.</title>
        <authorList>
            <person name="Chaplin A.V."/>
            <person name="Sokolova S.R."/>
            <person name="Pikina A.P."/>
            <person name="Korzhanova M."/>
            <person name="Belova V."/>
            <person name="Korostin D."/>
            <person name="Efimov B.A."/>
        </authorList>
    </citation>
    <scope>NUCLEOTIDE SEQUENCE</scope>
    <source>
        <strain evidence="2">ASD5720</strain>
    </source>
</reference>
<feature type="transmembrane region" description="Helical" evidence="1">
    <location>
        <begin position="38"/>
        <end position="59"/>
    </location>
</feature>
<dbReference type="AlphaFoldDB" id="A0A949NDU1"/>
<feature type="transmembrane region" description="Helical" evidence="1">
    <location>
        <begin position="93"/>
        <end position="116"/>
    </location>
</feature>
<dbReference type="EMBL" id="JAHQCW010000009">
    <property type="protein sequence ID" value="MBU9736351.1"/>
    <property type="molecule type" value="Genomic_DNA"/>
</dbReference>
<evidence type="ECO:0000313" key="2">
    <source>
        <dbReference type="EMBL" id="MBU9736351.1"/>
    </source>
</evidence>
<dbReference type="InterPro" id="IPR019074">
    <property type="entry name" value="YabQ"/>
</dbReference>
<accession>A0A949NDU1</accession>
<keyword evidence="1" id="KW-0472">Membrane</keyword>
<feature type="transmembrane region" description="Helical" evidence="1">
    <location>
        <begin position="12"/>
        <end position="32"/>
    </location>
</feature>
<evidence type="ECO:0000313" key="3">
    <source>
        <dbReference type="Proteomes" id="UP000712157"/>
    </source>
</evidence>
<dbReference type="NCBIfam" id="TIGR02893">
    <property type="entry name" value="spore_yabQ"/>
    <property type="match status" value="1"/>
</dbReference>
<comment type="caution">
    <text evidence="2">The sequence shown here is derived from an EMBL/GenBank/DDBJ whole genome shotgun (WGS) entry which is preliminary data.</text>
</comment>
<keyword evidence="1" id="KW-1133">Transmembrane helix</keyword>
<feature type="transmembrane region" description="Helical" evidence="1">
    <location>
        <begin position="68"/>
        <end position="87"/>
    </location>
</feature>
<organism evidence="2 3">
    <name type="scientific">Diplocloster agilis</name>
    <dbReference type="NCBI Taxonomy" id="2850323"/>
    <lineage>
        <taxon>Bacteria</taxon>
        <taxon>Bacillati</taxon>
        <taxon>Bacillota</taxon>
        <taxon>Clostridia</taxon>
        <taxon>Lachnospirales</taxon>
        <taxon>Lachnospiraceae</taxon>
        <taxon>Diplocloster</taxon>
    </lineage>
</organism>
<keyword evidence="3" id="KW-1185">Reference proteome</keyword>
<name>A0A949NDU1_9FIRM</name>
<dbReference type="Pfam" id="PF09578">
    <property type="entry name" value="Spore_YabQ"/>
    <property type="match status" value="1"/>
</dbReference>
<protein>
    <submittedName>
        <fullName evidence="2">Spore cortex biosynthesis protein YabQ</fullName>
    </submittedName>
</protein>
<sequence>MSQDIMRETRFFLNCVLSGVFIVFIYDVLRIFRRVVKHGVIFTAFEDLCFWVMSGLLIFKMLYTENDGIIRGFSIAAIVLGMLLYNISISPFFVKYISAALNFIVRTILKIIGFLLRPLRWMGRTAARPVKHVGNRLKKLRKFFGKRLKKLGKEVKMVIRRH</sequence>